<keyword evidence="2" id="KW-1185">Reference proteome</keyword>
<dbReference type="AlphaFoldDB" id="A0ABD1NBS1"/>
<sequence length="110" mass="13128">MQAHDFLRATNESLPYEHCRNTWLAPHLKQFIFNLLSIRHLIKLMNSGVCAKRTYQRYHGVAQATCALAKYHHRLLSYHACDRVHAIEKVEIDSETQCNIYIYRERDRER</sequence>
<comment type="caution">
    <text evidence="1">The sequence shown here is derived from an EMBL/GenBank/DDBJ whole genome shotgun (WGS) entry which is preliminary data.</text>
</comment>
<evidence type="ECO:0000313" key="2">
    <source>
        <dbReference type="Proteomes" id="UP001603857"/>
    </source>
</evidence>
<accession>A0ABD1NBS1</accession>
<dbReference type="Proteomes" id="UP001603857">
    <property type="component" value="Unassembled WGS sequence"/>
</dbReference>
<proteinExistence type="predicted"/>
<organism evidence="1 2">
    <name type="scientific">Flemingia macrophylla</name>
    <dbReference type="NCBI Taxonomy" id="520843"/>
    <lineage>
        <taxon>Eukaryota</taxon>
        <taxon>Viridiplantae</taxon>
        <taxon>Streptophyta</taxon>
        <taxon>Embryophyta</taxon>
        <taxon>Tracheophyta</taxon>
        <taxon>Spermatophyta</taxon>
        <taxon>Magnoliopsida</taxon>
        <taxon>eudicotyledons</taxon>
        <taxon>Gunneridae</taxon>
        <taxon>Pentapetalae</taxon>
        <taxon>rosids</taxon>
        <taxon>fabids</taxon>
        <taxon>Fabales</taxon>
        <taxon>Fabaceae</taxon>
        <taxon>Papilionoideae</taxon>
        <taxon>50 kb inversion clade</taxon>
        <taxon>NPAAA clade</taxon>
        <taxon>indigoferoid/millettioid clade</taxon>
        <taxon>Phaseoleae</taxon>
        <taxon>Flemingia</taxon>
    </lineage>
</organism>
<protein>
    <submittedName>
        <fullName evidence="1">Uncharacterized protein</fullName>
    </submittedName>
</protein>
<name>A0ABD1NBS1_9FABA</name>
<dbReference type="EMBL" id="JBGMDY010000002">
    <property type="protein sequence ID" value="KAL2345383.1"/>
    <property type="molecule type" value="Genomic_DNA"/>
</dbReference>
<gene>
    <name evidence="1" type="ORF">Fmac_006668</name>
</gene>
<reference evidence="1 2" key="1">
    <citation type="submission" date="2024-08" db="EMBL/GenBank/DDBJ databases">
        <title>Insights into the chromosomal genome structure of Flemingia macrophylla.</title>
        <authorList>
            <person name="Ding Y."/>
            <person name="Zhao Y."/>
            <person name="Bi W."/>
            <person name="Wu M."/>
            <person name="Zhao G."/>
            <person name="Gong Y."/>
            <person name="Li W."/>
            <person name="Zhang P."/>
        </authorList>
    </citation>
    <scope>NUCLEOTIDE SEQUENCE [LARGE SCALE GENOMIC DNA]</scope>
    <source>
        <strain evidence="1">DYQJB</strain>
        <tissue evidence="1">Leaf</tissue>
    </source>
</reference>
<evidence type="ECO:0000313" key="1">
    <source>
        <dbReference type="EMBL" id="KAL2345383.1"/>
    </source>
</evidence>